<dbReference type="InterPro" id="IPR015421">
    <property type="entry name" value="PyrdxlP-dep_Trfase_major"/>
</dbReference>
<proteinExistence type="inferred from homology"/>
<reference evidence="4" key="1">
    <citation type="submission" date="2022-01" db="EMBL/GenBank/DDBJ databases">
        <title>Draft genome sequence of Sabulilitoribacter arenilitoris KCTC 52401.</title>
        <authorList>
            <person name="Oh J.-S."/>
        </authorList>
    </citation>
    <scope>NUCLEOTIDE SEQUENCE</scope>
    <source>
        <strain evidence="4">HMF6543</strain>
    </source>
</reference>
<name>A0AAE3EMQ1_9FLAO</name>
<comment type="cofactor">
    <cofactor evidence="1">
        <name>pyridoxal 5'-phosphate</name>
        <dbReference type="ChEBI" id="CHEBI:597326"/>
    </cofactor>
</comment>
<evidence type="ECO:0000313" key="4">
    <source>
        <dbReference type="EMBL" id="MCF7567074.1"/>
    </source>
</evidence>
<evidence type="ECO:0000313" key="5">
    <source>
        <dbReference type="Proteomes" id="UP001199795"/>
    </source>
</evidence>
<dbReference type="InterPro" id="IPR015422">
    <property type="entry name" value="PyrdxlP-dep_Trfase_small"/>
</dbReference>
<keyword evidence="4" id="KW-0032">Aminotransferase</keyword>
<dbReference type="CDD" id="cd00610">
    <property type="entry name" value="OAT_like"/>
    <property type="match status" value="1"/>
</dbReference>
<protein>
    <submittedName>
        <fullName evidence="4">Aspartate aminotransferase family protein</fullName>
    </submittedName>
</protein>
<evidence type="ECO:0000256" key="2">
    <source>
        <dbReference type="ARBA" id="ARBA00022898"/>
    </source>
</evidence>
<evidence type="ECO:0000256" key="3">
    <source>
        <dbReference type="RuleBase" id="RU003560"/>
    </source>
</evidence>
<gene>
    <name evidence="4" type="ORF">L3X37_01675</name>
</gene>
<dbReference type="Proteomes" id="UP001199795">
    <property type="component" value="Unassembled WGS sequence"/>
</dbReference>
<dbReference type="GO" id="GO:0030170">
    <property type="term" value="F:pyridoxal phosphate binding"/>
    <property type="evidence" value="ECO:0007669"/>
    <property type="project" value="InterPro"/>
</dbReference>
<comment type="caution">
    <text evidence="4">The sequence shown here is derived from an EMBL/GenBank/DDBJ whole genome shotgun (WGS) entry which is preliminary data.</text>
</comment>
<dbReference type="AlphaFoldDB" id="A0AAE3EMQ1"/>
<keyword evidence="2 3" id="KW-0663">Pyridoxal phosphate</keyword>
<dbReference type="EMBL" id="JAKKDU010000002">
    <property type="protein sequence ID" value="MCF7567074.1"/>
    <property type="molecule type" value="Genomic_DNA"/>
</dbReference>
<dbReference type="GO" id="GO:0008483">
    <property type="term" value="F:transaminase activity"/>
    <property type="evidence" value="ECO:0007669"/>
    <property type="project" value="UniProtKB-KW"/>
</dbReference>
<sequence length="448" mass="49772">MESKSLTKNKTGKENTAIYSRACKVITGGVSRNTIFREPHPYYVSHAKGSYITDIKGVERIDFANNMASLIHGHAHPNITNAVTKQLKKGTAYTMGTESEVDFAELLINRSVGFEKIRFVNSGTEAVMTMIKASRAYTGKPKIAKAEGAYHGTYDYAEMSQTANPSNWGDINKPNTVPLVDGTPQGVVDDVVIFPFNDIERTLNILDQNADKIACVLIDPVPHRIGLFPASNQFIEAIYKWTRKNNAILAFDEVVTFRVNYGGAQDNYSVVPDLTAMGKIIGGGFPIGALAGKSEIMQVLNPRQAILKHPHSGTFSANPISTTAGRIAMEMFDENAILRLNELTKKAIYQIKESIKIADVPISITGDGSMFRLHFTETAPRLYREAYQPKQIKNIVTELLDYMFLKEHIIMINTCACMFATTLEQKEIDRLSQALLNGFRLIKPKLLR</sequence>
<keyword evidence="5" id="KW-1185">Reference proteome</keyword>
<accession>A0AAE3EMQ1</accession>
<evidence type="ECO:0000256" key="1">
    <source>
        <dbReference type="ARBA" id="ARBA00001933"/>
    </source>
</evidence>
<dbReference type="RefSeq" id="WP_237238438.1">
    <property type="nucleotide sequence ID" value="NZ_JAKKDU010000002.1"/>
</dbReference>
<dbReference type="PANTHER" id="PTHR43713:SF3">
    <property type="entry name" value="GLUTAMATE-1-SEMIALDEHYDE 2,1-AMINOMUTASE 1, CHLOROPLASTIC-RELATED"/>
    <property type="match status" value="1"/>
</dbReference>
<comment type="similarity">
    <text evidence="3">Belongs to the class-III pyridoxal-phosphate-dependent aminotransferase family.</text>
</comment>
<dbReference type="PANTHER" id="PTHR43713">
    <property type="entry name" value="GLUTAMATE-1-SEMIALDEHYDE 2,1-AMINOMUTASE"/>
    <property type="match status" value="1"/>
</dbReference>
<keyword evidence="4" id="KW-0808">Transferase</keyword>
<organism evidence="4 5">
    <name type="scientific">Wocania arenilitoris</name>
    <dbReference type="NCBI Taxonomy" id="2044858"/>
    <lineage>
        <taxon>Bacteria</taxon>
        <taxon>Pseudomonadati</taxon>
        <taxon>Bacteroidota</taxon>
        <taxon>Flavobacteriia</taxon>
        <taxon>Flavobacteriales</taxon>
        <taxon>Flavobacteriaceae</taxon>
        <taxon>Wocania</taxon>
    </lineage>
</organism>
<dbReference type="Pfam" id="PF00202">
    <property type="entry name" value="Aminotran_3"/>
    <property type="match status" value="1"/>
</dbReference>
<dbReference type="InterPro" id="IPR005814">
    <property type="entry name" value="Aminotrans_3"/>
</dbReference>
<dbReference type="Gene3D" id="3.40.640.10">
    <property type="entry name" value="Type I PLP-dependent aspartate aminotransferase-like (Major domain)"/>
    <property type="match status" value="1"/>
</dbReference>
<dbReference type="Gene3D" id="3.90.1150.10">
    <property type="entry name" value="Aspartate Aminotransferase, domain 1"/>
    <property type="match status" value="1"/>
</dbReference>
<dbReference type="InterPro" id="IPR015424">
    <property type="entry name" value="PyrdxlP-dep_Trfase"/>
</dbReference>
<dbReference type="SUPFAM" id="SSF53383">
    <property type="entry name" value="PLP-dependent transferases"/>
    <property type="match status" value="1"/>
</dbReference>